<organism evidence="2 3">
    <name type="scientific">Dehalobacter restrictus</name>
    <dbReference type="NCBI Taxonomy" id="55583"/>
    <lineage>
        <taxon>Bacteria</taxon>
        <taxon>Bacillati</taxon>
        <taxon>Bacillota</taxon>
        <taxon>Clostridia</taxon>
        <taxon>Eubacteriales</taxon>
        <taxon>Desulfitobacteriaceae</taxon>
        <taxon>Dehalobacter</taxon>
    </lineage>
</organism>
<protein>
    <submittedName>
        <fullName evidence="2">Peptidase</fullName>
    </submittedName>
</protein>
<keyword evidence="1" id="KW-1133">Transmembrane helix</keyword>
<evidence type="ECO:0000313" key="2">
    <source>
        <dbReference type="EMBL" id="QHA00127.1"/>
    </source>
</evidence>
<feature type="transmembrane region" description="Helical" evidence="1">
    <location>
        <begin position="201"/>
        <end position="224"/>
    </location>
</feature>
<dbReference type="Proteomes" id="UP000430508">
    <property type="component" value="Chromosome"/>
</dbReference>
<keyword evidence="1" id="KW-0472">Membrane</keyword>
<dbReference type="EMBL" id="CP046996">
    <property type="protein sequence ID" value="QHA00127.1"/>
    <property type="molecule type" value="Genomic_DNA"/>
</dbReference>
<dbReference type="RefSeq" id="WP_158208196.1">
    <property type="nucleotide sequence ID" value="NZ_CP046996.1"/>
</dbReference>
<name>A0A857DGU2_9FIRM</name>
<feature type="transmembrane region" description="Helical" evidence="1">
    <location>
        <begin position="119"/>
        <end position="140"/>
    </location>
</feature>
<dbReference type="PANTHER" id="PTHR36434">
    <property type="entry name" value="MEMBRANE PROTEASE YUGP-RELATED"/>
    <property type="match status" value="1"/>
</dbReference>
<proteinExistence type="predicted"/>
<sequence>MFLFDYTIILLIPAIILTVYAQAKISGAYGRYSKMRSSSGATGADVARALLNENGLYDVQVEQVAGNLTDHYDPRTHVVRLSSGVYNSTSIAALAVAAHETGHAVQHADSYVPLKLRSAFVPVASFGSQAGPILILLGIFLQPVSFLLNIGIYVFAFAVLFQIVTLPVEYNASNRALAFLGDSGIIKDAEEMTGAKKMLSAAALTYVAAALTAILTLLRFVLIAQGRDD</sequence>
<keyword evidence="1" id="KW-0812">Transmembrane</keyword>
<dbReference type="AlphaFoldDB" id="A0A857DGU2"/>
<dbReference type="PANTHER" id="PTHR36434:SF1">
    <property type="entry name" value="MEMBRANE PROTEASE YUGP-RELATED"/>
    <property type="match status" value="1"/>
</dbReference>
<feature type="transmembrane region" description="Helical" evidence="1">
    <location>
        <begin position="146"/>
        <end position="168"/>
    </location>
</feature>
<gene>
    <name evidence="2" type="ORF">GQ588_05425</name>
</gene>
<dbReference type="Pfam" id="PF04298">
    <property type="entry name" value="Zn_peptidase_2"/>
    <property type="match status" value="1"/>
</dbReference>
<reference evidence="2 3" key="1">
    <citation type="submission" date="2019-12" db="EMBL/GenBank/DDBJ databases">
        <title>Sequence classification of anaerobic respiratory reductive dehalogenases: First we see many, then we see few.</title>
        <authorList>
            <person name="Molenda O."/>
            <person name="Puentes Jacome L.A."/>
            <person name="Cao X."/>
            <person name="Nesbo C.L."/>
            <person name="Tang S."/>
            <person name="Morson N."/>
            <person name="Patron J."/>
            <person name="Lomheim L."/>
            <person name="Wishart D.S."/>
            <person name="Edwards E.A."/>
        </authorList>
    </citation>
    <scope>NUCLEOTIDE SEQUENCE [LARGE SCALE GENOMIC DNA]</scope>
    <source>
        <strain evidence="2 3">12DCA</strain>
    </source>
</reference>
<evidence type="ECO:0000313" key="3">
    <source>
        <dbReference type="Proteomes" id="UP000430508"/>
    </source>
</evidence>
<dbReference type="InterPro" id="IPR007395">
    <property type="entry name" value="Zn_peptidase_2"/>
</dbReference>
<accession>A0A857DGU2</accession>
<feature type="transmembrane region" description="Helical" evidence="1">
    <location>
        <begin position="6"/>
        <end position="25"/>
    </location>
</feature>
<evidence type="ECO:0000256" key="1">
    <source>
        <dbReference type="SAM" id="Phobius"/>
    </source>
</evidence>